<evidence type="ECO:0000313" key="5">
    <source>
        <dbReference type="Proteomes" id="UP000238164"/>
    </source>
</evidence>
<gene>
    <name evidence="4" type="ORF">MPLG2_0785</name>
</gene>
<organism evidence="4 5">
    <name type="scientific">Micropruina glycogenica</name>
    <dbReference type="NCBI Taxonomy" id="75385"/>
    <lineage>
        <taxon>Bacteria</taxon>
        <taxon>Bacillati</taxon>
        <taxon>Actinomycetota</taxon>
        <taxon>Actinomycetes</taxon>
        <taxon>Propionibacteriales</taxon>
        <taxon>Nocardioidaceae</taxon>
        <taxon>Micropruina</taxon>
    </lineage>
</organism>
<sequence length="82" mass="9407">MRRGTEVKLTPTEWHLVEALVRRAGTLVPGAQLLAEVWGPGYENQGNYLRVYFAQLRRKLEDVPSAPRHFITEPGLGYRFEP</sequence>
<dbReference type="InterPro" id="IPR016032">
    <property type="entry name" value="Sig_transdc_resp-reg_C-effctor"/>
</dbReference>
<proteinExistence type="predicted"/>
<dbReference type="AlphaFoldDB" id="A0A2N9JCI1"/>
<name>A0A2N9JCI1_9ACTN</name>
<dbReference type="Gene3D" id="1.10.10.10">
    <property type="entry name" value="Winged helix-like DNA-binding domain superfamily/Winged helix DNA-binding domain"/>
    <property type="match status" value="1"/>
</dbReference>
<dbReference type="Pfam" id="PF00486">
    <property type="entry name" value="Trans_reg_C"/>
    <property type="match status" value="1"/>
</dbReference>
<dbReference type="GO" id="GO:0006355">
    <property type="term" value="P:regulation of DNA-templated transcription"/>
    <property type="evidence" value="ECO:0007669"/>
    <property type="project" value="InterPro"/>
</dbReference>
<dbReference type="KEGG" id="mgg:MPLG2_0785"/>
<feature type="domain" description="OmpR/PhoB-type" evidence="3">
    <location>
        <begin position="1"/>
        <end position="82"/>
    </location>
</feature>
<dbReference type="SMART" id="SM00862">
    <property type="entry name" value="Trans_reg_C"/>
    <property type="match status" value="1"/>
</dbReference>
<dbReference type="InterPro" id="IPR036388">
    <property type="entry name" value="WH-like_DNA-bd_sf"/>
</dbReference>
<evidence type="ECO:0000256" key="1">
    <source>
        <dbReference type="ARBA" id="ARBA00023125"/>
    </source>
</evidence>
<dbReference type="CDD" id="cd00383">
    <property type="entry name" value="trans_reg_C"/>
    <property type="match status" value="1"/>
</dbReference>
<dbReference type="InterPro" id="IPR001867">
    <property type="entry name" value="OmpR/PhoB-type_DNA-bd"/>
</dbReference>
<dbReference type="Proteomes" id="UP000238164">
    <property type="component" value="Chromosome 1"/>
</dbReference>
<reference evidence="4 5" key="1">
    <citation type="submission" date="2018-02" db="EMBL/GenBank/DDBJ databases">
        <authorList>
            <person name="Cohen D.B."/>
            <person name="Kent A.D."/>
        </authorList>
    </citation>
    <scope>NUCLEOTIDE SEQUENCE [LARGE SCALE GENOMIC DNA]</scope>
    <source>
        <strain evidence="4">1</strain>
    </source>
</reference>
<protein>
    <submittedName>
        <fullName evidence="4">DNA-binding response regulator in two-component regulatory system with KdpD</fullName>
    </submittedName>
</protein>
<dbReference type="GO" id="GO:0000160">
    <property type="term" value="P:phosphorelay signal transduction system"/>
    <property type="evidence" value="ECO:0007669"/>
    <property type="project" value="InterPro"/>
</dbReference>
<evidence type="ECO:0000256" key="2">
    <source>
        <dbReference type="PROSITE-ProRule" id="PRU01091"/>
    </source>
</evidence>
<dbReference type="GO" id="GO:0003677">
    <property type="term" value="F:DNA binding"/>
    <property type="evidence" value="ECO:0007669"/>
    <property type="project" value="UniProtKB-UniRule"/>
</dbReference>
<dbReference type="PROSITE" id="PS51755">
    <property type="entry name" value="OMPR_PHOB"/>
    <property type="match status" value="1"/>
</dbReference>
<dbReference type="SUPFAM" id="SSF46894">
    <property type="entry name" value="C-terminal effector domain of the bipartite response regulators"/>
    <property type="match status" value="1"/>
</dbReference>
<evidence type="ECO:0000259" key="3">
    <source>
        <dbReference type="PROSITE" id="PS51755"/>
    </source>
</evidence>
<keyword evidence="5" id="KW-1185">Reference proteome</keyword>
<accession>A0A2N9JCI1</accession>
<keyword evidence="1 2" id="KW-0238">DNA-binding</keyword>
<evidence type="ECO:0000313" key="4">
    <source>
        <dbReference type="EMBL" id="SPD85821.1"/>
    </source>
</evidence>
<feature type="DNA-binding region" description="OmpR/PhoB-type" evidence="2">
    <location>
        <begin position="1"/>
        <end position="82"/>
    </location>
</feature>
<dbReference type="EMBL" id="LT985188">
    <property type="protein sequence ID" value="SPD85821.1"/>
    <property type="molecule type" value="Genomic_DNA"/>
</dbReference>